<evidence type="ECO:0000256" key="2">
    <source>
        <dbReference type="ARBA" id="ARBA00009877"/>
    </source>
</evidence>
<keyword evidence="3 9" id="KW-0812">Transmembrane</keyword>
<feature type="transmembrane region" description="Helical" evidence="11">
    <location>
        <begin position="253"/>
        <end position="271"/>
    </location>
</feature>
<feature type="transmembrane region" description="Helical" evidence="11">
    <location>
        <begin position="291"/>
        <end position="311"/>
    </location>
</feature>
<evidence type="ECO:0000256" key="7">
    <source>
        <dbReference type="ARBA" id="ARBA00023128"/>
    </source>
</evidence>
<protein>
    <submittedName>
        <fullName evidence="13">CSON008117 protein</fullName>
    </submittedName>
</protein>
<evidence type="ECO:0000259" key="12">
    <source>
        <dbReference type="Pfam" id="PF02096"/>
    </source>
</evidence>
<dbReference type="EMBL" id="UFQS01000305">
    <property type="protein sequence ID" value="SSX02669.1"/>
    <property type="molecule type" value="Genomic_DNA"/>
</dbReference>
<dbReference type="InterPro" id="IPR001708">
    <property type="entry name" value="YidC/ALB3/OXA1/COX18"/>
</dbReference>
<organism evidence="13">
    <name type="scientific">Culicoides sonorensis</name>
    <name type="common">Biting midge</name>
    <dbReference type="NCBI Taxonomy" id="179676"/>
    <lineage>
        <taxon>Eukaryota</taxon>
        <taxon>Metazoa</taxon>
        <taxon>Ecdysozoa</taxon>
        <taxon>Arthropoda</taxon>
        <taxon>Hexapoda</taxon>
        <taxon>Insecta</taxon>
        <taxon>Pterygota</taxon>
        <taxon>Neoptera</taxon>
        <taxon>Endopterygota</taxon>
        <taxon>Diptera</taxon>
        <taxon>Nematocera</taxon>
        <taxon>Chironomoidea</taxon>
        <taxon>Ceratopogonidae</taxon>
        <taxon>Ceratopogoninae</taxon>
        <taxon>Culicoides</taxon>
        <taxon>Monoculicoides</taxon>
    </lineage>
</organism>
<evidence type="ECO:0000256" key="1">
    <source>
        <dbReference type="ARBA" id="ARBA00004448"/>
    </source>
</evidence>
<evidence type="ECO:0000256" key="5">
    <source>
        <dbReference type="ARBA" id="ARBA00022946"/>
    </source>
</evidence>
<dbReference type="VEuPathDB" id="VectorBase:CSON008117"/>
<dbReference type="PANTHER" id="PTHR12428">
    <property type="entry name" value="OXA1"/>
    <property type="match status" value="1"/>
</dbReference>
<dbReference type="GO" id="GO:0032979">
    <property type="term" value="P:protein insertion into mitochondrial inner membrane from matrix"/>
    <property type="evidence" value="ECO:0007669"/>
    <property type="project" value="TreeGrafter"/>
</dbReference>
<evidence type="ECO:0000256" key="6">
    <source>
        <dbReference type="ARBA" id="ARBA00022989"/>
    </source>
</evidence>
<keyword evidence="6 11" id="KW-1133">Transmembrane helix</keyword>
<evidence type="ECO:0000313" key="13">
    <source>
        <dbReference type="EMBL" id="SSX02669.1"/>
    </source>
</evidence>
<proteinExistence type="inferred from homology"/>
<dbReference type="CDD" id="cd20069">
    <property type="entry name" value="5TM_Oxa1-like"/>
    <property type="match status" value="1"/>
</dbReference>
<dbReference type="AlphaFoldDB" id="A0A336KDV5"/>
<reference evidence="13" key="1">
    <citation type="submission" date="2018-04" db="EMBL/GenBank/DDBJ databases">
        <authorList>
            <person name="Go L.Y."/>
            <person name="Mitchell J.A."/>
        </authorList>
    </citation>
    <scope>NUCLEOTIDE SEQUENCE</scope>
    <source>
        <tissue evidence="13">Whole organism</tissue>
    </source>
</reference>
<evidence type="ECO:0000313" key="14">
    <source>
        <dbReference type="EMBL" id="SSX23043.1"/>
    </source>
</evidence>
<gene>
    <name evidence="13" type="primary">CSON008117</name>
</gene>
<feature type="transmembrane region" description="Helical" evidence="11">
    <location>
        <begin position="207"/>
        <end position="225"/>
    </location>
</feature>
<dbReference type="GO" id="GO:0005743">
    <property type="term" value="C:mitochondrial inner membrane"/>
    <property type="evidence" value="ECO:0007669"/>
    <property type="project" value="UniProtKB-SubCell"/>
</dbReference>
<keyword evidence="8 11" id="KW-0472">Membrane</keyword>
<comment type="similarity">
    <text evidence="2 9">Belongs to the OXA1/ALB3/YidC family.</text>
</comment>
<keyword evidence="4" id="KW-0999">Mitochondrion inner membrane</keyword>
<evidence type="ECO:0000256" key="9">
    <source>
        <dbReference type="RuleBase" id="RU003945"/>
    </source>
</evidence>
<dbReference type="NCBIfam" id="TIGR03592">
    <property type="entry name" value="yidC_oxa1_cterm"/>
    <property type="match status" value="1"/>
</dbReference>
<feature type="domain" description="Membrane insertase YidC/Oxa/ALB C-terminal" evidence="12">
    <location>
        <begin position="131"/>
        <end position="322"/>
    </location>
</feature>
<dbReference type="InterPro" id="IPR028055">
    <property type="entry name" value="YidC/Oxa/ALB_C"/>
</dbReference>
<evidence type="ECO:0000256" key="10">
    <source>
        <dbReference type="SAM" id="MobiDB-lite"/>
    </source>
</evidence>
<evidence type="ECO:0000256" key="8">
    <source>
        <dbReference type="ARBA" id="ARBA00023136"/>
    </source>
</evidence>
<name>A0A336KDV5_CULSO</name>
<feature type="region of interest" description="Disordered" evidence="10">
    <location>
        <begin position="340"/>
        <end position="367"/>
    </location>
</feature>
<accession>A0A336KDV5</accession>
<dbReference type="GO" id="GO:0032977">
    <property type="term" value="F:membrane insertase activity"/>
    <property type="evidence" value="ECO:0007669"/>
    <property type="project" value="InterPro"/>
</dbReference>
<dbReference type="EMBL" id="UFQT01000305">
    <property type="protein sequence ID" value="SSX23043.1"/>
    <property type="molecule type" value="Genomic_DNA"/>
</dbReference>
<reference evidence="14" key="2">
    <citation type="submission" date="2018-07" db="EMBL/GenBank/DDBJ databases">
        <authorList>
            <person name="Quirk P.G."/>
            <person name="Krulwich T.A."/>
        </authorList>
    </citation>
    <scope>NUCLEOTIDE SEQUENCE</scope>
</reference>
<keyword evidence="7" id="KW-0496">Mitochondrion</keyword>
<sequence length="367" mass="41094">MISRLSKVCINLKSRSNPMLFMNVRIQNRSLHTIKIQSSSNLLARRHPDKICIENLVRYASTVSLKDLPPIPDAPPIPLVQESTSAAETVINQIAANGEPTFASIGLGGWSPVGIVQQIMEFFHVTLDIPWWGAIAIGTVIVRTLLFPLVILAQRNAAIMHNNMPQMQVLQAKMTEARQMGNQIDSARYAQELMLFMKEKNLSPFKNMIVPLAQAPLFISFFMGLRQMANTPVQSMTHGGLFWFTDLTMPDQFYLLPIITSFTMLATIELGTDSARLSSQNMQTMRYVLRALPFCILPFTVNFPAAILTYWTCSNFISLAQQRQRLDEIRFARAGKGPLVKTFKYDPTKPRPSSSDKSSPAVAAKKS</sequence>
<dbReference type="PANTHER" id="PTHR12428:SF66">
    <property type="entry name" value="MITOCHONDRIAL INNER MEMBRANE PROTEIN OXA1L"/>
    <property type="match status" value="1"/>
</dbReference>
<evidence type="ECO:0000256" key="11">
    <source>
        <dbReference type="SAM" id="Phobius"/>
    </source>
</evidence>
<evidence type="ECO:0000256" key="4">
    <source>
        <dbReference type="ARBA" id="ARBA00022792"/>
    </source>
</evidence>
<feature type="compositionally biased region" description="Low complexity" evidence="10">
    <location>
        <begin position="351"/>
        <end position="367"/>
    </location>
</feature>
<comment type="subcellular location">
    <subcellularLocation>
        <location evidence="9">Membrane</location>
        <topology evidence="9">Multi-pass membrane protein</topology>
    </subcellularLocation>
    <subcellularLocation>
        <location evidence="1">Mitochondrion inner membrane</location>
        <topology evidence="1">Multi-pass membrane protein</topology>
    </subcellularLocation>
</comment>
<evidence type="ECO:0000256" key="3">
    <source>
        <dbReference type="ARBA" id="ARBA00022692"/>
    </source>
</evidence>
<dbReference type="Pfam" id="PF02096">
    <property type="entry name" value="60KD_IMP"/>
    <property type="match status" value="1"/>
</dbReference>
<dbReference type="OMA" id="RIASKHC"/>
<feature type="transmembrane region" description="Helical" evidence="11">
    <location>
        <begin position="131"/>
        <end position="153"/>
    </location>
</feature>
<keyword evidence="5" id="KW-0809">Transit peptide</keyword>